<protein>
    <submittedName>
        <fullName evidence="1">Uncharacterized protein</fullName>
    </submittedName>
</protein>
<dbReference type="Proteomes" id="UP000054018">
    <property type="component" value="Unassembled WGS sequence"/>
</dbReference>
<dbReference type="EMBL" id="KN833859">
    <property type="protein sequence ID" value="KIK16383.1"/>
    <property type="molecule type" value="Genomic_DNA"/>
</dbReference>
<reference evidence="2" key="2">
    <citation type="submission" date="2015-01" db="EMBL/GenBank/DDBJ databases">
        <title>Evolutionary Origins and Diversification of the Mycorrhizal Mutualists.</title>
        <authorList>
            <consortium name="DOE Joint Genome Institute"/>
            <consortium name="Mycorrhizal Genomics Consortium"/>
            <person name="Kohler A."/>
            <person name="Kuo A."/>
            <person name="Nagy L.G."/>
            <person name="Floudas D."/>
            <person name="Copeland A."/>
            <person name="Barry K.W."/>
            <person name="Cichocki N."/>
            <person name="Veneault-Fourrey C."/>
            <person name="LaButti K."/>
            <person name="Lindquist E.A."/>
            <person name="Lipzen A."/>
            <person name="Lundell T."/>
            <person name="Morin E."/>
            <person name="Murat C."/>
            <person name="Riley R."/>
            <person name="Ohm R."/>
            <person name="Sun H."/>
            <person name="Tunlid A."/>
            <person name="Henrissat B."/>
            <person name="Grigoriev I.V."/>
            <person name="Hibbett D.S."/>
            <person name="Martin F."/>
        </authorList>
    </citation>
    <scope>NUCLEOTIDE SEQUENCE [LARGE SCALE GENOMIC DNA]</scope>
    <source>
        <strain evidence="2">441</strain>
    </source>
</reference>
<dbReference type="AlphaFoldDB" id="A0A0C9Z8Z8"/>
<evidence type="ECO:0000313" key="1">
    <source>
        <dbReference type="EMBL" id="KIK16383.1"/>
    </source>
</evidence>
<feature type="non-terminal residue" evidence="1">
    <location>
        <position position="1"/>
    </location>
</feature>
<proteinExistence type="predicted"/>
<reference evidence="1 2" key="1">
    <citation type="submission" date="2014-04" db="EMBL/GenBank/DDBJ databases">
        <authorList>
            <consortium name="DOE Joint Genome Institute"/>
            <person name="Kuo A."/>
            <person name="Kohler A."/>
            <person name="Costa M.D."/>
            <person name="Nagy L.G."/>
            <person name="Floudas D."/>
            <person name="Copeland A."/>
            <person name="Barry K.W."/>
            <person name="Cichocki N."/>
            <person name="Veneault-Fourrey C."/>
            <person name="LaButti K."/>
            <person name="Lindquist E.A."/>
            <person name="Lipzen A."/>
            <person name="Lundell T."/>
            <person name="Morin E."/>
            <person name="Murat C."/>
            <person name="Sun H."/>
            <person name="Tunlid A."/>
            <person name="Henrissat B."/>
            <person name="Grigoriev I.V."/>
            <person name="Hibbett D.S."/>
            <person name="Martin F."/>
            <person name="Nordberg H.P."/>
            <person name="Cantor M.N."/>
            <person name="Hua S.X."/>
        </authorList>
    </citation>
    <scope>NUCLEOTIDE SEQUENCE [LARGE SCALE GENOMIC DNA]</scope>
    <source>
        <strain evidence="1 2">441</strain>
    </source>
</reference>
<dbReference type="OrthoDB" id="3199698at2759"/>
<feature type="non-terminal residue" evidence="1">
    <location>
        <position position="69"/>
    </location>
</feature>
<sequence length="69" mass="7837">EVLCLTHGDSCVNEILDDIDRWIAAVALFPRLGHFPQGHHFKQWMGDDSKVLMKVYLPAIEGHVPKEIV</sequence>
<keyword evidence="2" id="KW-1185">Reference proteome</keyword>
<name>A0A0C9Z8Z8_9AGAM</name>
<accession>A0A0C9Z8Z8</accession>
<gene>
    <name evidence="1" type="ORF">PISMIDRAFT_41169</name>
</gene>
<dbReference type="STRING" id="765257.A0A0C9Z8Z8"/>
<evidence type="ECO:0000313" key="2">
    <source>
        <dbReference type="Proteomes" id="UP000054018"/>
    </source>
</evidence>
<dbReference type="HOGENOM" id="CLU_006344_17_2_1"/>
<organism evidence="1 2">
    <name type="scientific">Pisolithus microcarpus 441</name>
    <dbReference type="NCBI Taxonomy" id="765257"/>
    <lineage>
        <taxon>Eukaryota</taxon>
        <taxon>Fungi</taxon>
        <taxon>Dikarya</taxon>
        <taxon>Basidiomycota</taxon>
        <taxon>Agaricomycotina</taxon>
        <taxon>Agaricomycetes</taxon>
        <taxon>Agaricomycetidae</taxon>
        <taxon>Boletales</taxon>
        <taxon>Sclerodermatineae</taxon>
        <taxon>Pisolithaceae</taxon>
        <taxon>Pisolithus</taxon>
    </lineage>
</organism>